<evidence type="ECO:0000256" key="2">
    <source>
        <dbReference type="ARBA" id="ARBA00004123"/>
    </source>
</evidence>
<comment type="subcellular location">
    <subcellularLocation>
        <location evidence="2">Nucleus</location>
    </subcellularLocation>
</comment>
<evidence type="ECO:0000256" key="1">
    <source>
        <dbReference type="ARBA" id="ARBA00001166"/>
    </source>
</evidence>
<dbReference type="GO" id="GO:1990481">
    <property type="term" value="P:mRNA pseudouridine synthesis"/>
    <property type="evidence" value="ECO:0007669"/>
    <property type="project" value="TreeGrafter"/>
</dbReference>
<evidence type="ECO:0000313" key="14">
    <source>
        <dbReference type="Proteomes" id="UP001472866"/>
    </source>
</evidence>
<proteinExistence type="inferred from homology"/>
<evidence type="ECO:0000256" key="8">
    <source>
        <dbReference type="ARBA" id="ARBA00036943"/>
    </source>
</evidence>
<dbReference type="PANTHER" id="PTHR11142">
    <property type="entry name" value="PSEUDOURIDYLATE SYNTHASE"/>
    <property type="match status" value="1"/>
</dbReference>
<feature type="active site" description="Nucleophile" evidence="9">
    <location>
        <position position="131"/>
    </location>
</feature>
<dbReference type="InterPro" id="IPR041708">
    <property type="entry name" value="PUS1/PUS2-like"/>
</dbReference>
<keyword evidence="4" id="KW-0507">mRNA processing</keyword>
<dbReference type="EMBL" id="CP151504">
    <property type="protein sequence ID" value="WZN61682.1"/>
    <property type="molecule type" value="Genomic_DNA"/>
</dbReference>
<dbReference type="GO" id="GO:0031119">
    <property type="term" value="P:tRNA pseudouridine synthesis"/>
    <property type="evidence" value="ECO:0007669"/>
    <property type="project" value="InterPro"/>
</dbReference>
<evidence type="ECO:0000256" key="11">
    <source>
        <dbReference type="SAM" id="MobiDB-lite"/>
    </source>
</evidence>
<feature type="compositionally biased region" description="Low complexity" evidence="11">
    <location>
        <begin position="210"/>
        <end position="222"/>
    </location>
</feature>
<dbReference type="FunFam" id="3.30.70.660:FF:000002">
    <property type="entry name" value="tRNA pseudouridine synthase"/>
    <property type="match status" value="1"/>
</dbReference>
<name>A0AAX4P6V4_9CHLO</name>
<keyword evidence="7" id="KW-0539">Nucleus</keyword>
<dbReference type="GO" id="GO:0003723">
    <property type="term" value="F:RNA binding"/>
    <property type="evidence" value="ECO:0007669"/>
    <property type="project" value="InterPro"/>
</dbReference>
<keyword evidence="5" id="KW-0819">tRNA processing</keyword>
<dbReference type="CDD" id="cd02568">
    <property type="entry name" value="PseudoU_synth_PUS1_PUS2"/>
    <property type="match status" value="1"/>
</dbReference>
<evidence type="ECO:0000259" key="12">
    <source>
        <dbReference type="Pfam" id="PF01416"/>
    </source>
</evidence>
<reference evidence="13 14" key="1">
    <citation type="submission" date="2024-03" db="EMBL/GenBank/DDBJ databases">
        <title>Complete genome sequence of the green alga Chloropicon roscoffensis RCC1871.</title>
        <authorList>
            <person name="Lemieux C."/>
            <person name="Pombert J.-F."/>
            <person name="Otis C."/>
            <person name="Turmel M."/>
        </authorList>
    </citation>
    <scope>NUCLEOTIDE SEQUENCE [LARGE SCALE GENOMIC DNA]</scope>
    <source>
        <strain evidence="13 14">RCC1871</strain>
    </source>
</reference>
<dbReference type="GO" id="GO:0006397">
    <property type="term" value="P:mRNA processing"/>
    <property type="evidence" value="ECO:0007669"/>
    <property type="project" value="UniProtKB-KW"/>
</dbReference>
<dbReference type="InterPro" id="IPR020103">
    <property type="entry name" value="PsdUridine_synth_cat_dom_sf"/>
</dbReference>
<dbReference type="Pfam" id="PF01416">
    <property type="entry name" value="PseudoU_synth_1"/>
    <property type="match status" value="1"/>
</dbReference>
<dbReference type="PANTHER" id="PTHR11142:SF4">
    <property type="entry name" value="PSEUDOURIDYLATE SYNTHASE 1 HOMOLOG"/>
    <property type="match status" value="1"/>
</dbReference>
<organism evidence="13 14">
    <name type="scientific">Chloropicon roscoffensis</name>
    <dbReference type="NCBI Taxonomy" id="1461544"/>
    <lineage>
        <taxon>Eukaryota</taxon>
        <taxon>Viridiplantae</taxon>
        <taxon>Chlorophyta</taxon>
        <taxon>Chloropicophyceae</taxon>
        <taxon>Chloropicales</taxon>
        <taxon>Chloropicaceae</taxon>
        <taxon>Chloropicon</taxon>
    </lineage>
</organism>
<dbReference type="Proteomes" id="UP001472866">
    <property type="component" value="Chromosome 04"/>
</dbReference>
<evidence type="ECO:0000256" key="9">
    <source>
        <dbReference type="PIRSR" id="PIRSR641708-1"/>
    </source>
</evidence>
<evidence type="ECO:0000256" key="6">
    <source>
        <dbReference type="ARBA" id="ARBA00023235"/>
    </source>
</evidence>
<evidence type="ECO:0000256" key="10">
    <source>
        <dbReference type="PIRSR" id="PIRSR641708-2"/>
    </source>
</evidence>
<dbReference type="AlphaFoldDB" id="A0AAX4P6V4"/>
<feature type="region of interest" description="Disordered" evidence="11">
    <location>
        <begin position="205"/>
        <end position="224"/>
    </location>
</feature>
<feature type="compositionally biased region" description="Basic and acidic residues" evidence="11">
    <location>
        <begin position="444"/>
        <end position="455"/>
    </location>
</feature>
<dbReference type="GO" id="GO:0005634">
    <property type="term" value="C:nucleus"/>
    <property type="evidence" value="ECO:0007669"/>
    <property type="project" value="UniProtKB-SubCell"/>
</dbReference>
<protein>
    <submittedName>
        <fullName evidence="13">tRNA pseudouridine synthase</fullName>
    </submittedName>
</protein>
<gene>
    <name evidence="13" type="ORF">HKI87_04g32170</name>
</gene>
<dbReference type="GO" id="GO:0009982">
    <property type="term" value="F:pseudouridine synthase activity"/>
    <property type="evidence" value="ECO:0007669"/>
    <property type="project" value="InterPro"/>
</dbReference>
<feature type="binding site" evidence="10">
    <location>
        <position position="187"/>
    </location>
    <ligand>
        <name>substrate</name>
    </ligand>
</feature>
<dbReference type="NCBIfam" id="TIGR00071">
    <property type="entry name" value="hisT_truA"/>
    <property type="match status" value="1"/>
</dbReference>
<dbReference type="InterPro" id="IPR001406">
    <property type="entry name" value="PsdUridine_synth_TruA"/>
</dbReference>
<keyword evidence="14" id="KW-1185">Reference proteome</keyword>
<dbReference type="Gene3D" id="3.30.70.660">
    <property type="entry name" value="Pseudouridine synthase I, catalytic domain, C-terminal subdomain"/>
    <property type="match status" value="1"/>
</dbReference>
<evidence type="ECO:0000256" key="4">
    <source>
        <dbReference type="ARBA" id="ARBA00022664"/>
    </source>
</evidence>
<dbReference type="FunFam" id="3.30.70.580:FF:000002">
    <property type="entry name" value="tRNA pseudouridine synthase"/>
    <property type="match status" value="1"/>
</dbReference>
<keyword evidence="6" id="KW-0413">Isomerase</keyword>
<evidence type="ECO:0000313" key="13">
    <source>
        <dbReference type="EMBL" id="WZN61682.1"/>
    </source>
</evidence>
<comment type="catalytic activity">
    <reaction evidence="1">
        <text>a uridine in mRNA = a pseudouridine in mRNA</text>
        <dbReference type="Rhea" id="RHEA:56644"/>
        <dbReference type="Rhea" id="RHEA-COMP:14658"/>
        <dbReference type="Rhea" id="RHEA-COMP:14659"/>
        <dbReference type="ChEBI" id="CHEBI:65314"/>
        <dbReference type="ChEBI" id="CHEBI:65315"/>
    </reaction>
</comment>
<feature type="compositionally biased region" description="Basic and acidic residues" evidence="11">
    <location>
        <begin position="30"/>
        <end position="43"/>
    </location>
</feature>
<feature type="domain" description="Pseudouridine synthase I TruA alpha/beta" evidence="12">
    <location>
        <begin position="240"/>
        <end position="345"/>
    </location>
</feature>
<sequence>MTTPKASSDTGALPEEEPKPEAGEPVVVTKAEDPEGKTEEPKPKPKAVQTLVEGREYDENQQGQKINKLKKRKVALYVGYYGKAYQGMQRNPGAHTIEDVLEKALNKAGGISDDNFGDMTKVSWMRAARTDKGVSAACNVVSLKMVLEPEGVLDRINEHLPEDIRAFGFVRVTGGFCSRKMCDRRRYGYVLPLWALDPSHSVEGNKRQKASAGSAPSGAAAGESERASKDELVSRFSAILQQFQGTHNFHSYTKGKEWSEPQAKRFIIRWRLETFELNGETYVKCEVLGQSFLYHQIRKMIGMALAISRNVAPDECLQIALNSRKKFNVPLAPEFPLYLEECVFNSYNKKHGHLHGELSRDRFLSEINAFKRAMIDKNIVESAEFNEDVLTWVRGLNDGLYHFSQWKKWDEEARAAMPAKAKKAPKGGSAGEKAPAKEAVGAEGPKEAEKGPDKE</sequence>
<evidence type="ECO:0000256" key="3">
    <source>
        <dbReference type="ARBA" id="ARBA00009375"/>
    </source>
</evidence>
<feature type="compositionally biased region" description="Polar residues" evidence="11">
    <location>
        <begin position="1"/>
        <end position="10"/>
    </location>
</feature>
<dbReference type="Gene3D" id="3.30.70.580">
    <property type="entry name" value="Pseudouridine synthase I, catalytic domain, N-terminal subdomain"/>
    <property type="match status" value="1"/>
</dbReference>
<accession>A0AAX4P6V4</accession>
<dbReference type="InterPro" id="IPR020094">
    <property type="entry name" value="TruA/RsuA/RluB/E/F_N"/>
</dbReference>
<feature type="region of interest" description="Disordered" evidence="11">
    <location>
        <begin position="414"/>
        <end position="455"/>
    </location>
</feature>
<dbReference type="InterPro" id="IPR020095">
    <property type="entry name" value="PsdUridine_synth_TruA_C"/>
</dbReference>
<feature type="region of interest" description="Disordered" evidence="11">
    <location>
        <begin position="1"/>
        <end position="49"/>
    </location>
</feature>
<dbReference type="InterPro" id="IPR020097">
    <property type="entry name" value="PsdUridine_synth_TruA_a/b_dom"/>
</dbReference>
<dbReference type="SUPFAM" id="SSF55120">
    <property type="entry name" value="Pseudouridine synthase"/>
    <property type="match status" value="1"/>
</dbReference>
<evidence type="ECO:0000256" key="7">
    <source>
        <dbReference type="ARBA" id="ARBA00023242"/>
    </source>
</evidence>
<comment type="catalytic activity">
    <reaction evidence="8">
        <text>a uridine in tRNA = a pseudouridine in tRNA</text>
        <dbReference type="Rhea" id="RHEA:54572"/>
        <dbReference type="Rhea" id="RHEA-COMP:13339"/>
        <dbReference type="Rhea" id="RHEA-COMP:13934"/>
        <dbReference type="ChEBI" id="CHEBI:65314"/>
        <dbReference type="ChEBI" id="CHEBI:65315"/>
    </reaction>
</comment>
<comment type="similarity">
    <text evidence="3">Belongs to the tRNA pseudouridine synthase TruA family.</text>
</comment>
<evidence type="ECO:0000256" key="5">
    <source>
        <dbReference type="ARBA" id="ARBA00022694"/>
    </source>
</evidence>